<dbReference type="CDD" id="cd07377">
    <property type="entry name" value="WHTH_GntR"/>
    <property type="match status" value="1"/>
</dbReference>
<keyword evidence="2 5" id="KW-0238">DNA-binding</keyword>
<evidence type="ECO:0000256" key="3">
    <source>
        <dbReference type="ARBA" id="ARBA00023163"/>
    </source>
</evidence>
<dbReference type="Gene3D" id="1.10.10.10">
    <property type="entry name" value="Winged helix-like DNA-binding domain superfamily/Winged helix DNA-binding domain"/>
    <property type="match status" value="1"/>
</dbReference>
<evidence type="ECO:0000313" key="5">
    <source>
        <dbReference type="EMBL" id="RZS31373.1"/>
    </source>
</evidence>
<comment type="caution">
    <text evidence="5">The sequence shown here is derived from an EMBL/GenBank/DDBJ whole genome shotgun (WGS) entry which is preliminary data.</text>
</comment>
<dbReference type="PANTHER" id="PTHR38445">
    <property type="entry name" value="HTH-TYPE TRANSCRIPTIONAL REPRESSOR YTRA"/>
    <property type="match status" value="1"/>
</dbReference>
<sequence length="127" mass="13484">MNTYGSPVQIDIDSSSAEPPYEQVRGQIARQIIDHTLAVGTRLPTVRALAADLGIAVNTVARSYRELEEAGLVETRGRAGTYVSAAGESARAAVQRAAREYAANATALGIGRDEALRMIEAALDEAR</sequence>
<dbReference type="PANTHER" id="PTHR38445:SF9">
    <property type="entry name" value="HTH-TYPE TRANSCRIPTIONAL REPRESSOR YTRA"/>
    <property type="match status" value="1"/>
</dbReference>
<evidence type="ECO:0000259" key="4">
    <source>
        <dbReference type="PROSITE" id="PS50949"/>
    </source>
</evidence>
<proteinExistence type="predicted"/>
<dbReference type="SMART" id="SM00345">
    <property type="entry name" value="HTH_GNTR"/>
    <property type="match status" value="1"/>
</dbReference>
<dbReference type="GO" id="GO:0003677">
    <property type="term" value="F:DNA binding"/>
    <property type="evidence" value="ECO:0007669"/>
    <property type="project" value="UniProtKB-KW"/>
</dbReference>
<evidence type="ECO:0000313" key="6">
    <source>
        <dbReference type="Proteomes" id="UP000294257"/>
    </source>
</evidence>
<dbReference type="GO" id="GO:0003700">
    <property type="term" value="F:DNA-binding transcription factor activity"/>
    <property type="evidence" value="ECO:0007669"/>
    <property type="project" value="InterPro"/>
</dbReference>
<dbReference type="SUPFAM" id="SSF46785">
    <property type="entry name" value="Winged helix' DNA-binding domain"/>
    <property type="match status" value="1"/>
</dbReference>
<name>A0A4V2ERH9_9PSEU</name>
<dbReference type="AlphaFoldDB" id="A0A4V2ERH9"/>
<dbReference type="Pfam" id="PF00392">
    <property type="entry name" value="GntR"/>
    <property type="match status" value="1"/>
</dbReference>
<reference evidence="5 6" key="1">
    <citation type="submission" date="2019-02" db="EMBL/GenBank/DDBJ databases">
        <title>Genomic Encyclopedia of Type Strains, Phase IV (KMG-IV): sequencing the most valuable type-strain genomes for metagenomic binning, comparative biology and taxonomic classification.</title>
        <authorList>
            <person name="Goeker M."/>
        </authorList>
    </citation>
    <scope>NUCLEOTIDE SEQUENCE [LARGE SCALE GENOMIC DNA]</scope>
    <source>
        <strain evidence="5 6">DSM 101727</strain>
    </source>
</reference>
<dbReference type="Proteomes" id="UP000294257">
    <property type="component" value="Unassembled WGS sequence"/>
</dbReference>
<dbReference type="EMBL" id="SGWQ01000014">
    <property type="protein sequence ID" value="RZS31373.1"/>
    <property type="molecule type" value="Genomic_DNA"/>
</dbReference>
<feature type="domain" description="HTH gntR-type" evidence="4">
    <location>
        <begin position="18"/>
        <end position="86"/>
    </location>
</feature>
<protein>
    <submittedName>
        <fullName evidence="5">DNA-binding transcriptional regulator YhcF (GntR family)</fullName>
    </submittedName>
</protein>
<keyword evidence="1" id="KW-0805">Transcription regulation</keyword>
<dbReference type="PROSITE" id="PS50949">
    <property type="entry name" value="HTH_GNTR"/>
    <property type="match status" value="1"/>
</dbReference>
<evidence type="ECO:0000256" key="2">
    <source>
        <dbReference type="ARBA" id="ARBA00023125"/>
    </source>
</evidence>
<dbReference type="InterPro" id="IPR000524">
    <property type="entry name" value="Tscrpt_reg_HTH_GntR"/>
</dbReference>
<keyword evidence="6" id="KW-1185">Reference proteome</keyword>
<accession>A0A4V2ERH9</accession>
<dbReference type="InterPro" id="IPR036388">
    <property type="entry name" value="WH-like_DNA-bd_sf"/>
</dbReference>
<organism evidence="5 6">
    <name type="scientific">Herbihabitans rhizosphaerae</name>
    <dbReference type="NCBI Taxonomy" id="1872711"/>
    <lineage>
        <taxon>Bacteria</taxon>
        <taxon>Bacillati</taxon>
        <taxon>Actinomycetota</taxon>
        <taxon>Actinomycetes</taxon>
        <taxon>Pseudonocardiales</taxon>
        <taxon>Pseudonocardiaceae</taxon>
        <taxon>Herbihabitans</taxon>
    </lineage>
</organism>
<gene>
    <name evidence="5" type="ORF">EV193_11464</name>
</gene>
<dbReference type="InterPro" id="IPR036390">
    <property type="entry name" value="WH_DNA-bd_sf"/>
</dbReference>
<keyword evidence="3" id="KW-0804">Transcription</keyword>
<evidence type="ECO:0000256" key="1">
    <source>
        <dbReference type="ARBA" id="ARBA00023015"/>
    </source>
</evidence>